<dbReference type="EMBL" id="JAXIVS010000006">
    <property type="protein sequence ID" value="MDY7228629.1"/>
    <property type="molecule type" value="Genomic_DNA"/>
</dbReference>
<evidence type="ECO:0000313" key="2">
    <source>
        <dbReference type="Proteomes" id="UP001291309"/>
    </source>
</evidence>
<sequence length="156" mass="18030">MPSRWDYLFETKPIPMMDHLLEEVAKLLAKDLTQWPPPIQEIDLDVGGTFAPLFLEPTPRPGPAVYTEALRLSRWELAREFDAYDDYMRNKRYLERGLAPTDRLTLLFLNRWLVEQMLGLGEATEGRVKRPLMSQVLDKVEAKLRLVQPPPSGLIV</sequence>
<protein>
    <submittedName>
        <fullName evidence="1">Uncharacterized protein</fullName>
    </submittedName>
</protein>
<dbReference type="RefSeq" id="WP_321547350.1">
    <property type="nucleotide sequence ID" value="NZ_JAXIVS010000006.1"/>
</dbReference>
<accession>A0ABU5H6X7</accession>
<name>A0ABU5H6X7_9BACT</name>
<reference evidence="1 2" key="1">
    <citation type="submission" date="2023-12" db="EMBL/GenBank/DDBJ databases">
        <title>the genome sequence of Hyalangium sp. s54d21.</title>
        <authorList>
            <person name="Zhang X."/>
        </authorList>
    </citation>
    <scope>NUCLEOTIDE SEQUENCE [LARGE SCALE GENOMIC DNA]</scope>
    <source>
        <strain evidence="2">s54d21</strain>
    </source>
</reference>
<keyword evidence="2" id="KW-1185">Reference proteome</keyword>
<gene>
    <name evidence="1" type="ORF">SYV04_19560</name>
</gene>
<comment type="caution">
    <text evidence="1">The sequence shown here is derived from an EMBL/GenBank/DDBJ whole genome shotgun (WGS) entry which is preliminary data.</text>
</comment>
<proteinExistence type="predicted"/>
<organism evidence="1 2">
    <name type="scientific">Hyalangium rubrum</name>
    <dbReference type="NCBI Taxonomy" id="3103134"/>
    <lineage>
        <taxon>Bacteria</taxon>
        <taxon>Pseudomonadati</taxon>
        <taxon>Myxococcota</taxon>
        <taxon>Myxococcia</taxon>
        <taxon>Myxococcales</taxon>
        <taxon>Cystobacterineae</taxon>
        <taxon>Archangiaceae</taxon>
        <taxon>Hyalangium</taxon>
    </lineage>
</organism>
<evidence type="ECO:0000313" key="1">
    <source>
        <dbReference type="EMBL" id="MDY7228629.1"/>
    </source>
</evidence>
<dbReference type="Proteomes" id="UP001291309">
    <property type="component" value="Unassembled WGS sequence"/>
</dbReference>